<evidence type="ECO:0000313" key="2">
    <source>
        <dbReference type="EMBL" id="KAF1963530.1"/>
    </source>
</evidence>
<dbReference type="EMBL" id="ML976977">
    <property type="protein sequence ID" value="KAF1963530.1"/>
    <property type="molecule type" value="Genomic_DNA"/>
</dbReference>
<name>A0A6A5UGS7_9PLEO</name>
<reference evidence="2" key="1">
    <citation type="journal article" date="2020" name="Stud. Mycol.">
        <title>101 Dothideomycetes genomes: a test case for predicting lifestyles and emergence of pathogens.</title>
        <authorList>
            <person name="Haridas S."/>
            <person name="Albert R."/>
            <person name="Binder M."/>
            <person name="Bloem J."/>
            <person name="Labutti K."/>
            <person name="Salamov A."/>
            <person name="Andreopoulos B."/>
            <person name="Baker S."/>
            <person name="Barry K."/>
            <person name="Bills G."/>
            <person name="Bluhm B."/>
            <person name="Cannon C."/>
            <person name="Castanera R."/>
            <person name="Culley D."/>
            <person name="Daum C."/>
            <person name="Ezra D."/>
            <person name="Gonzalez J."/>
            <person name="Henrissat B."/>
            <person name="Kuo A."/>
            <person name="Liang C."/>
            <person name="Lipzen A."/>
            <person name="Lutzoni F."/>
            <person name="Magnuson J."/>
            <person name="Mondo S."/>
            <person name="Nolan M."/>
            <person name="Ohm R."/>
            <person name="Pangilinan J."/>
            <person name="Park H.-J."/>
            <person name="Ramirez L."/>
            <person name="Alfaro M."/>
            <person name="Sun H."/>
            <person name="Tritt A."/>
            <person name="Yoshinaga Y."/>
            <person name="Zwiers L.-H."/>
            <person name="Turgeon B."/>
            <person name="Goodwin S."/>
            <person name="Spatafora J."/>
            <person name="Crous P."/>
            <person name="Grigoriev I."/>
        </authorList>
    </citation>
    <scope>NUCLEOTIDE SEQUENCE</scope>
    <source>
        <strain evidence="2">CBS 675.92</strain>
    </source>
</reference>
<evidence type="ECO:0000313" key="3">
    <source>
        <dbReference type="Proteomes" id="UP000800035"/>
    </source>
</evidence>
<proteinExistence type="predicted"/>
<protein>
    <submittedName>
        <fullName evidence="2">Uncharacterized protein</fullName>
    </submittedName>
</protein>
<keyword evidence="3" id="KW-1185">Reference proteome</keyword>
<sequence length="70" mass="7794">MSIFTSLHALPLFSHHNCHGAVQLSYLSALSYGVSPKQRSNSPFITPPPDHHLVHSQPSRHHCIAPHRIP</sequence>
<evidence type="ECO:0000256" key="1">
    <source>
        <dbReference type="SAM" id="MobiDB-lite"/>
    </source>
</evidence>
<accession>A0A6A5UGS7</accession>
<dbReference type="Proteomes" id="UP000800035">
    <property type="component" value="Unassembled WGS sequence"/>
</dbReference>
<feature type="region of interest" description="Disordered" evidence="1">
    <location>
        <begin position="34"/>
        <end position="70"/>
    </location>
</feature>
<organism evidence="2 3">
    <name type="scientific">Byssothecium circinans</name>
    <dbReference type="NCBI Taxonomy" id="147558"/>
    <lineage>
        <taxon>Eukaryota</taxon>
        <taxon>Fungi</taxon>
        <taxon>Dikarya</taxon>
        <taxon>Ascomycota</taxon>
        <taxon>Pezizomycotina</taxon>
        <taxon>Dothideomycetes</taxon>
        <taxon>Pleosporomycetidae</taxon>
        <taxon>Pleosporales</taxon>
        <taxon>Massarineae</taxon>
        <taxon>Massarinaceae</taxon>
        <taxon>Byssothecium</taxon>
    </lineage>
</organism>
<feature type="compositionally biased region" description="Basic residues" evidence="1">
    <location>
        <begin position="58"/>
        <end position="70"/>
    </location>
</feature>
<gene>
    <name evidence="2" type="ORF">CC80DRAFT_486900</name>
</gene>
<dbReference type="AlphaFoldDB" id="A0A6A5UGS7"/>